<name>A0A085NLR7_9BILA</name>
<evidence type="ECO:0000256" key="1">
    <source>
        <dbReference type="SAM" id="MobiDB-lite"/>
    </source>
</evidence>
<evidence type="ECO:0000313" key="2">
    <source>
        <dbReference type="EMBL" id="KFD50189.1"/>
    </source>
</evidence>
<proteinExistence type="predicted"/>
<evidence type="ECO:0000313" key="3">
    <source>
        <dbReference type="EMBL" id="KFD70413.1"/>
    </source>
</evidence>
<dbReference type="Proteomes" id="UP000030758">
    <property type="component" value="Unassembled WGS sequence"/>
</dbReference>
<accession>A0A085NLR7</accession>
<sequence>MASRKGTCAHWEPSLPVLRILTQQRTESLDNDDAHRSRSPLKPSEALLHVTTQLSGQTQDDEPHGSTTSEHTAEKKRKRLRSNPCRARRRVTCRLCDVHFPNPQAKLLHMESAEHKANVERATARMLEECATGQSSIVPSTGDLIDLNPPDELMSQVHLPKCDSEEEHTEKPKVSLKEGDACLLPVTRAEEGMDNMIAEHERHEMQTYPKLNEYESYEEEEYAKLMEDCFNDPDC</sequence>
<feature type="region of interest" description="Disordered" evidence="1">
    <location>
        <begin position="23"/>
        <end position="83"/>
    </location>
</feature>
<feature type="compositionally biased region" description="Basic residues" evidence="1">
    <location>
        <begin position="74"/>
        <end position="83"/>
    </location>
</feature>
<dbReference type="Gene3D" id="3.30.160.60">
    <property type="entry name" value="Classic Zinc Finger"/>
    <property type="match status" value="1"/>
</dbReference>
<dbReference type="EMBL" id="KL363257">
    <property type="protein sequence ID" value="KFD50189.1"/>
    <property type="molecule type" value="Genomic_DNA"/>
</dbReference>
<reference evidence="3 4" key="1">
    <citation type="journal article" date="2014" name="Nat. Genet.">
        <title>Genome and transcriptome of the porcine whipworm Trichuris suis.</title>
        <authorList>
            <person name="Jex A.R."/>
            <person name="Nejsum P."/>
            <person name="Schwarz E.M."/>
            <person name="Hu L."/>
            <person name="Young N.D."/>
            <person name="Hall R.S."/>
            <person name="Korhonen P.K."/>
            <person name="Liao S."/>
            <person name="Thamsborg S."/>
            <person name="Xia J."/>
            <person name="Xu P."/>
            <person name="Wang S."/>
            <person name="Scheerlinck J.P."/>
            <person name="Hofmann A."/>
            <person name="Sternberg P.W."/>
            <person name="Wang J."/>
            <person name="Gasser R.B."/>
        </authorList>
    </citation>
    <scope>NUCLEOTIDE SEQUENCE [LARGE SCALE GENOMIC DNA]</scope>
    <source>
        <strain evidence="3">DCEP-RM93F</strain>
        <strain evidence="2">DCEP-RM93M</strain>
    </source>
</reference>
<dbReference type="Proteomes" id="UP000030764">
    <property type="component" value="Unassembled WGS sequence"/>
</dbReference>
<gene>
    <name evidence="2" type="ORF">M513_08934</name>
    <name evidence="3" type="ORF">M514_08934</name>
</gene>
<protein>
    <submittedName>
        <fullName evidence="3">Uncharacterized protein</fullName>
    </submittedName>
</protein>
<evidence type="ECO:0000313" key="4">
    <source>
        <dbReference type="Proteomes" id="UP000030764"/>
    </source>
</evidence>
<dbReference type="InterPro" id="IPR036236">
    <property type="entry name" value="Znf_C2H2_sf"/>
</dbReference>
<keyword evidence="4" id="KW-1185">Reference proteome</keyword>
<dbReference type="SUPFAM" id="SSF57667">
    <property type="entry name" value="beta-beta-alpha zinc fingers"/>
    <property type="match status" value="1"/>
</dbReference>
<dbReference type="EMBL" id="KL367488">
    <property type="protein sequence ID" value="KFD70413.1"/>
    <property type="molecule type" value="Genomic_DNA"/>
</dbReference>
<organism evidence="3">
    <name type="scientific">Trichuris suis</name>
    <name type="common">pig whipworm</name>
    <dbReference type="NCBI Taxonomy" id="68888"/>
    <lineage>
        <taxon>Eukaryota</taxon>
        <taxon>Metazoa</taxon>
        <taxon>Ecdysozoa</taxon>
        <taxon>Nematoda</taxon>
        <taxon>Enoplea</taxon>
        <taxon>Dorylaimia</taxon>
        <taxon>Trichinellida</taxon>
        <taxon>Trichuridae</taxon>
        <taxon>Trichuris</taxon>
    </lineage>
</organism>
<dbReference type="AlphaFoldDB" id="A0A085NLR7"/>